<dbReference type="EMBL" id="LAZR01002871">
    <property type="protein sequence ID" value="KKN24599.1"/>
    <property type="molecule type" value="Genomic_DNA"/>
</dbReference>
<organism evidence="1">
    <name type="scientific">marine sediment metagenome</name>
    <dbReference type="NCBI Taxonomy" id="412755"/>
    <lineage>
        <taxon>unclassified sequences</taxon>
        <taxon>metagenomes</taxon>
        <taxon>ecological metagenomes</taxon>
    </lineage>
</organism>
<gene>
    <name evidence="1" type="ORF">LCGC14_0893220</name>
</gene>
<evidence type="ECO:0000313" key="1">
    <source>
        <dbReference type="EMBL" id="KKN24599.1"/>
    </source>
</evidence>
<dbReference type="AlphaFoldDB" id="A0A0F9P3E1"/>
<proteinExistence type="predicted"/>
<accession>A0A0F9P3E1</accession>
<name>A0A0F9P3E1_9ZZZZ</name>
<comment type="caution">
    <text evidence="1">The sequence shown here is derived from an EMBL/GenBank/DDBJ whole genome shotgun (WGS) entry which is preliminary data.</text>
</comment>
<reference evidence="1" key="1">
    <citation type="journal article" date="2015" name="Nature">
        <title>Complex archaea that bridge the gap between prokaryotes and eukaryotes.</title>
        <authorList>
            <person name="Spang A."/>
            <person name="Saw J.H."/>
            <person name="Jorgensen S.L."/>
            <person name="Zaremba-Niedzwiedzka K."/>
            <person name="Martijn J."/>
            <person name="Lind A.E."/>
            <person name="van Eijk R."/>
            <person name="Schleper C."/>
            <person name="Guy L."/>
            <person name="Ettema T.J."/>
        </authorList>
    </citation>
    <scope>NUCLEOTIDE SEQUENCE</scope>
</reference>
<protein>
    <submittedName>
        <fullName evidence="1">Uncharacterized protein</fullName>
    </submittedName>
</protein>
<sequence>MPRYTWRTVTLSVPTGLNRVQFFNGNSRRVSLIVSGNISTGMRVGSDPGSGPGGLYVTIESQSLRTLRFADYGPAMQSPVWVSHGSAGAVEVTVTEIVFISRCN</sequence>